<name>A0AAN6WSX1_9PEZI</name>
<gene>
    <name evidence="3" type="ORF">QBC35DRAFT_384748</name>
</gene>
<dbReference type="AlphaFoldDB" id="A0AAN6WSX1"/>
<accession>A0AAN6WSX1</accession>
<evidence type="ECO:0000259" key="2">
    <source>
        <dbReference type="Pfam" id="PF07883"/>
    </source>
</evidence>
<keyword evidence="4" id="KW-1185">Reference proteome</keyword>
<dbReference type="Gene3D" id="2.60.120.10">
    <property type="entry name" value="Jelly Rolls"/>
    <property type="match status" value="1"/>
</dbReference>
<feature type="domain" description="Cupin type-2" evidence="2">
    <location>
        <begin position="66"/>
        <end position="142"/>
    </location>
</feature>
<dbReference type="InterPro" id="IPR011051">
    <property type="entry name" value="RmlC_Cupin_sf"/>
</dbReference>
<comment type="caution">
    <text evidence="3">The sequence shown here is derived from an EMBL/GenBank/DDBJ whole genome shotgun (WGS) entry which is preliminary data.</text>
</comment>
<sequence length="163" mass="17468">MASLLPLVQDILPMILPASISITKAADILPPATENSASGENVSRVRVISRNAVVDKTDKMCASVLLIKPNSSSPIHHHGEQETILYVSSGKGVLLGPPKDDDEVAQAERRALEQGDFAFVPAWTEHQALNESNEQDLLLVVIRSGGSPVDVNLTTWGGREAKP</sequence>
<dbReference type="Proteomes" id="UP001302126">
    <property type="component" value="Unassembled WGS sequence"/>
</dbReference>
<dbReference type="Pfam" id="PF07883">
    <property type="entry name" value="Cupin_2"/>
    <property type="match status" value="1"/>
</dbReference>
<evidence type="ECO:0000313" key="4">
    <source>
        <dbReference type="Proteomes" id="UP001302126"/>
    </source>
</evidence>
<reference evidence="3" key="1">
    <citation type="journal article" date="2023" name="Mol. Phylogenet. Evol.">
        <title>Genome-scale phylogeny and comparative genomics of the fungal order Sordariales.</title>
        <authorList>
            <person name="Hensen N."/>
            <person name="Bonometti L."/>
            <person name="Westerberg I."/>
            <person name="Brannstrom I.O."/>
            <person name="Guillou S."/>
            <person name="Cros-Aarteil S."/>
            <person name="Calhoun S."/>
            <person name="Haridas S."/>
            <person name="Kuo A."/>
            <person name="Mondo S."/>
            <person name="Pangilinan J."/>
            <person name="Riley R."/>
            <person name="LaButti K."/>
            <person name="Andreopoulos B."/>
            <person name="Lipzen A."/>
            <person name="Chen C."/>
            <person name="Yan M."/>
            <person name="Daum C."/>
            <person name="Ng V."/>
            <person name="Clum A."/>
            <person name="Steindorff A."/>
            <person name="Ohm R.A."/>
            <person name="Martin F."/>
            <person name="Silar P."/>
            <person name="Natvig D.O."/>
            <person name="Lalanne C."/>
            <person name="Gautier V."/>
            <person name="Ament-Velasquez S.L."/>
            <person name="Kruys A."/>
            <person name="Hutchinson M.I."/>
            <person name="Powell A.J."/>
            <person name="Barry K."/>
            <person name="Miller A.N."/>
            <person name="Grigoriev I.V."/>
            <person name="Debuchy R."/>
            <person name="Gladieux P."/>
            <person name="Hiltunen Thoren M."/>
            <person name="Johannesson H."/>
        </authorList>
    </citation>
    <scope>NUCLEOTIDE SEQUENCE</scope>
    <source>
        <strain evidence="3">PSN309</strain>
    </source>
</reference>
<evidence type="ECO:0000313" key="3">
    <source>
        <dbReference type="EMBL" id="KAK4187499.1"/>
    </source>
</evidence>
<dbReference type="GO" id="GO:0046872">
    <property type="term" value="F:metal ion binding"/>
    <property type="evidence" value="ECO:0007669"/>
    <property type="project" value="UniProtKB-KW"/>
</dbReference>
<dbReference type="InterPro" id="IPR013096">
    <property type="entry name" value="Cupin_2"/>
</dbReference>
<organism evidence="3 4">
    <name type="scientific">Podospora australis</name>
    <dbReference type="NCBI Taxonomy" id="1536484"/>
    <lineage>
        <taxon>Eukaryota</taxon>
        <taxon>Fungi</taxon>
        <taxon>Dikarya</taxon>
        <taxon>Ascomycota</taxon>
        <taxon>Pezizomycotina</taxon>
        <taxon>Sordariomycetes</taxon>
        <taxon>Sordariomycetidae</taxon>
        <taxon>Sordariales</taxon>
        <taxon>Podosporaceae</taxon>
        <taxon>Podospora</taxon>
    </lineage>
</organism>
<proteinExistence type="predicted"/>
<protein>
    <submittedName>
        <fullName evidence="3">RmlC-like cupin domain-containing protein</fullName>
    </submittedName>
</protein>
<dbReference type="InterPro" id="IPR051610">
    <property type="entry name" value="GPI/OXD"/>
</dbReference>
<keyword evidence="1" id="KW-0479">Metal-binding</keyword>
<dbReference type="EMBL" id="MU864402">
    <property type="protein sequence ID" value="KAK4187499.1"/>
    <property type="molecule type" value="Genomic_DNA"/>
</dbReference>
<dbReference type="InterPro" id="IPR014710">
    <property type="entry name" value="RmlC-like_jellyroll"/>
</dbReference>
<dbReference type="SUPFAM" id="SSF51182">
    <property type="entry name" value="RmlC-like cupins"/>
    <property type="match status" value="1"/>
</dbReference>
<dbReference type="PANTHER" id="PTHR35848">
    <property type="entry name" value="OXALATE-BINDING PROTEIN"/>
    <property type="match status" value="1"/>
</dbReference>
<evidence type="ECO:0000256" key="1">
    <source>
        <dbReference type="ARBA" id="ARBA00022723"/>
    </source>
</evidence>
<reference evidence="3" key="2">
    <citation type="submission" date="2023-05" db="EMBL/GenBank/DDBJ databases">
        <authorList>
            <consortium name="Lawrence Berkeley National Laboratory"/>
            <person name="Steindorff A."/>
            <person name="Hensen N."/>
            <person name="Bonometti L."/>
            <person name="Westerberg I."/>
            <person name="Brannstrom I.O."/>
            <person name="Guillou S."/>
            <person name="Cros-Aarteil S."/>
            <person name="Calhoun S."/>
            <person name="Haridas S."/>
            <person name="Kuo A."/>
            <person name="Mondo S."/>
            <person name="Pangilinan J."/>
            <person name="Riley R."/>
            <person name="Labutti K."/>
            <person name="Andreopoulos B."/>
            <person name="Lipzen A."/>
            <person name="Chen C."/>
            <person name="Yanf M."/>
            <person name="Daum C."/>
            <person name="Ng V."/>
            <person name="Clum A."/>
            <person name="Ohm R."/>
            <person name="Martin F."/>
            <person name="Silar P."/>
            <person name="Natvig D."/>
            <person name="Lalanne C."/>
            <person name="Gautier V."/>
            <person name="Ament-Velasquez S.L."/>
            <person name="Kruys A."/>
            <person name="Hutchinson M.I."/>
            <person name="Powell A.J."/>
            <person name="Barry K."/>
            <person name="Miller A.N."/>
            <person name="Grigoriev I.V."/>
            <person name="Debuchy R."/>
            <person name="Gladieux P."/>
            <person name="Thoren M.H."/>
            <person name="Johannesson H."/>
        </authorList>
    </citation>
    <scope>NUCLEOTIDE SEQUENCE</scope>
    <source>
        <strain evidence="3">PSN309</strain>
    </source>
</reference>